<reference evidence="6" key="3">
    <citation type="submission" date="2025-09" db="UniProtKB">
        <authorList>
            <consortium name="Ensembl"/>
        </authorList>
    </citation>
    <scope>IDENTIFICATION</scope>
</reference>
<comment type="subcellular location">
    <subcellularLocation>
        <location evidence="1">Membrane</location>
        <topology evidence="1">Single-pass membrane protein</topology>
    </subcellularLocation>
</comment>
<organism evidence="6 7">
    <name type="scientific">Suricata suricatta</name>
    <name type="common">Meerkat</name>
    <dbReference type="NCBI Taxonomy" id="37032"/>
    <lineage>
        <taxon>Eukaryota</taxon>
        <taxon>Metazoa</taxon>
        <taxon>Chordata</taxon>
        <taxon>Craniata</taxon>
        <taxon>Vertebrata</taxon>
        <taxon>Euteleostomi</taxon>
        <taxon>Mammalia</taxon>
        <taxon>Eutheria</taxon>
        <taxon>Laurasiatheria</taxon>
        <taxon>Carnivora</taxon>
        <taxon>Feliformia</taxon>
        <taxon>Herpestidae</taxon>
        <taxon>Suricata</taxon>
    </lineage>
</organism>
<dbReference type="GO" id="GO:0045954">
    <property type="term" value="P:positive regulation of natural killer cell mediated cytotoxicity"/>
    <property type="evidence" value="ECO:0007669"/>
    <property type="project" value="TreeGrafter"/>
</dbReference>
<feature type="transmembrane region" description="Helical" evidence="5">
    <location>
        <begin position="143"/>
        <end position="164"/>
    </location>
</feature>
<keyword evidence="7" id="KW-1185">Reference proteome</keyword>
<dbReference type="PANTHER" id="PTHR22800">
    <property type="entry name" value="C-TYPE LECTIN PROTEINS"/>
    <property type="match status" value="1"/>
</dbReference>
<dbReference type="InterPro" id="IPR050919">
    <property type="entry name" value="NKG2/CD94_NK_receptors"/>
</dbReference>
<sequence length="176" mass="20721">MNDQRLTCAELHQVKDPKRQQVKPKGTNYSILVNEQEMDPAELNLHIASQDFQRTDKNSRCKGRYIAEILGIICLVLMSTVVKIALIPCKYVNFHVLILKEFWIIFHNLSPAHYCSHCPKKWFIYSNDCYNISTERKPRNETCIFCVCLPLLPRIFVICLYYHMCLLYVNYHCCLL</sequence>
<dbReference type="Ensembl" id="ENSSSUT00005018234.1">
    <property type="protein sequence ID" value="ENSSSUP00005015984.1"/>
    <property type="gene ID" value="ENSSSUG00005010322.1"/>
</dbReference>
<protein>
    <submittedName>
        <fullName evidence="6">Uncharacterized protein</fullName>
    </submittedName>
</protein>
<evidence type="ECO:0000256" key="4">
    <source>
        <dbReference type="ARBA" id="ARBA00023136"/>
    </source>
</evidence>
<reference evidence="6" key="2">
    <citation type="submission" date="2025-08" db="UniProtKB">
        <authorList>
            <consortium name="Ensembl"/>
        </authorList>
    </citation>
    <scope>IDENTIFICATION</scope>
</reference>
<keyword evidence="4 5" id="KW-0472">Membrane</keyword>
<accession>A0A673U3T7</accession>
<evidence type="ECO:0000256" key="5">
    <source>
        <dbReference type="SAM" id="Phobius"/>
    </source>
</evidence>
<dbReference type="GO" id="GO:0016020">
    <property type="term" value="C:membrane"/>
    <property type="evidence" value="ECO:0007669"/>
    <property type="project" value="UniProtKB-SubCell"/>
</dbReference>
<evidence type="ECO:0000313" key="7">
    <source>
        <dbReference type="Proteomes" id="UP000472268"/>
    </source>
</evidence>
<proteinExistence type="predicted"/>
<dbReference type="PANTHER" id="PTHR22800:SF255">
    <property type="entry name" value="C-TYPE LECTIN DOMAIN-CONTAINING PROTEIN"/>
    <property type="match status" value="1"/>
</dbReference>
<dbReference type="GO" id="GO:0002223">
    <property type="term" value="P:stimulatory C-type lectin receptor signaling pathway"/>
    <property type="evidence" value="ECO:0007669"/>
    <property type="project" value="TreeGrafter"/>
</dbReference>
<keyword evidence="2 5" id="KW-0812">Transmembrane</keyword>
<dbReference type="Gene3D" id="1.10.287.770">
    <property type="entry name" value="YojJ-like"/>
    <property type="match status" value="1"/>
</dbReference>
<evidence type="ECO:0000313" key="6">
    <source>
        <dbReference type="Ensembl" id="ENSSSUP00005015984.1"/>
    </source>
</evidence>
<evidence type="ECO:0000256" key="2">
    <source>
        <dbReference type="ARBA" id="ARBA00022692"/>
    </source>
</evidence>
<dbReference type="AlphaFoldDB" id="A0A673U3T7"/>
<dbReference type="SUPFAM" id="SSF56436">
    <property type="entry name" value="C-type lectin-like"/>
    <property type="match status" value="1"/>
</dbReference>
<keyword evidence="3 5" id="KW-1133">Transmembrane helix</keyword>
<dbReference type="InterPro" id="IPR016187">
    <property type="entry name" value="CTDL_fold"/>
</dbReference>
<feature type="transmembrane region" description="Helical" evidence="5">
    <location>
        <begin position="65"/>
        <end position="86"/>
    </location>
</feature>
<evidence type="ECO:0000256" key="1">
    <source>
        <dbReference type="ARBA" id="ARBA00004167"/>
    </source>
</evidence>
<name>A0A673U3T7_SURSU</name>
<dbReference type="Proteomes" id="UP000472268">
    <property type="component" value="Chromosome 10"/>
</dbReference>
<reference evidence="6 7" key="1">
    <citation type="submission" date="2019-05" db="EMBL/GenBank/DDBJ databases">
        <title>A Chromosome-scale Meerkat (S. suricatta) Genome Assembly.</title>
        <authorList>
            <person name="Dudchenko O."/>
            <person name="Lieberman Aiden E."/>
            <person name="Tung J."/>
            <person name="Barreiro L.B."/>
            <person name="Clutton-Brock T.H."/>
        </authorList>
    </citation>
    <scope>NUCLEOTIDE SEQUENCE [LARGE SCALE GENOMIC DNA]</scope>
</reference>
<evidence type="ECO:0000256" key="3">
    <source>
        <dbReference type="ARBA" id="ARBA00022989"/>
    </source>
</evidence>